<evidence type="ECO:0000313" key="3">
    <source>
        <dbReference type="Proteomes" id="UP000070248"/>
    </source>
</evidence>
<protein>
    <submittedName>
        <fullName evidence="2">Uncharacterized protein</fullName>
    </submittedName>
</protein>
<dbReference type="EMBL" id="LHYL01000001">
    <property type="protein sequence ID" value="KXB08971.1"/>
    <property type="molecule type" value="Genomic_DNA"/>
</dbReference>
<keyword evidence="1" id="KW-0472">Membrane</keyword>
<keyword evidence="3" id="KW-1185">Reference proteome</keyword>
<name>A0A133VRC8_9EURY</name>
<reference evidence="2 3" key="1">
    <citation type="journal article" date="2016" name="Sci. Rep.">
        <title>Metabolic traits of an uncultured archaeal lineage -MSBL1- from brine pools of the Red Sea.</title>
        <authorList>
            <person name="Mwirichia R."/>
            <person name="Alam I."/>
            <person name="Rashid M."/>
            <person name="Vinu M."/>
            <person name="Ba-Alawi W."/>
            <person name="Anthony Kamau A."/>
            <person name="Kamanda Ngugi D."/>
            <person name="Goker M."/>
            <person name="Klenk H.P."/>
            <person name="Bajic V."/>
            <person name="Stingl U."/>
        </authorList>
    </citation>
    <scope>NUCLEOTIDE SEQUENCE [LARGE SCALE GENOMIC DNA]</scope>
    <source>
        <strain evidence="2">SCGC-AAA385M02</strain>
    </source>
</reference>
<evidence type="ECO:0000256" key="1">
    <source>
        <dbReference type="SAM" id="Phobius"/>
    </source>
</evidence>
<keyword evidence="1" id="KW-0812">Transmembrane</keyword>
<evidence type="ECO:0000313" key="2">
    <source>
        <dbReference type="EMBL" id="KXB08971.1"/>
    </source>
</evidence>
<dbReference type="Proteomes" id="UP000070248">
    <property type="component" value="Unassembled WGS sequence"/>
</dbReference>
<comment type="caution">
    <text evidence="2">The sequence shown here is derived from an EMBL/GenBank/DDBJ whole genome shotgun (WGS) entry which is preliminary data.</text>
</comment>
<accession>A0A133VRC8</accession>
<dbReference type="AlphaFoldDB" id="A0A133VRC8"/>
<keyword evidence="1" id="KW-1133">Transmembrane helix</keyword>
<feature type="transmembrane region" description="Helical" evidence="1">
    <location>
        <begin position="12"/>
        <end position="33"/>
    </location>
</feature>
<gene>
    <name evidence="2" type="ORF">AKJ59_00120</name>
</gene>
<sequence>MDLIKKENIPHIITFVVVILGALVFISMMNINLNPAKPVKKVKKIVTIEGFDSTSEYAGFCEKYQSQPHVLEEQCNALTKDNCNNAACCVLLKTGKCVAGHKGSPIYKEHEQQHQDQPSQQKEKTIHDKKHDALAKLAGTKIVIPQFPQIGPKVSPQDANSASLTINKNLIQSKINALNDCWATNSCN</sequence>
<proteinExistence type="predicted"/>
<organism evidence="2 3">
    <name type="scientific">candidate division MSBL1 archaeon SCGC-AAA385M02</name>
    <dbReference type="NCBI Taxonomy" id="1698287"/>
    <lineage>
        <taxon>Archaea</taxon>
        <taxon>Methanobacteriati</taxon>
        <taxon>Methanobacteriota</taxon>
        <taxon>candidate division MSBL1</taxon>
    </lineage>
</organism>